<protein>
    <recommendedName>
        <fullName evidence="4">Glycosyltransferase</fullName>
    </recommendedName>
</protein>
<proteinExistence type="predicted"/>
<dbReference type="SUPFAM" id="SSF53756">
    <property type="entry name" value="UDP-Glycosyltransferase/glycogen phosphorylase"/>
    <property type="match status" value="1"/>
</dbReference>
<dbReference type="InterPro" id="IPR001296">
    <property type="entry name" value="Glyco_trans_1"/>
</dbReference>
<dbReference type="InterPro" id="IPR050194">
    <property type="entry name" value="Glycosyltransferase_grp1"/>
</dbReference>
<dbReference type="CDD" id="cd03801">
    <property type="entry name" value="GT4_PimA-like"/>
    <property type="match status" value="1"/>
</dbReference>
<feature type="domain" description="Glycosyl transferase family 1" evidence="1">
    <location>
        <begin position="193"/>
        <end position="344"/>
    </location>
</feature>
<evidence type="ECO:0000313" key="3">
    <source>
        <dbReference type="EMBL" id="VAX20395.1"/>
    </source>
</evidence>
<gene>
    <name evidence="3" type="ORF">MNBD_NITROSPINAE01-1926</name>
</gene>
<evidence type="ECO:0000259" key="2">
    <source>
        <dbReference type="Pfam" id="PF13439"/>
    </source>
</evidence>
<dbReference type="Pfam" id="PF00534">
    <property type="entry name" value="Glycos_transf_1"/>
    <property type="match status" value="1"/>
</dbReference>
<evidence type="ECO:0000259" key="1">
    <source>
        <dbReference type="Pfam" id="PF00534"/>
    </source>
</evidence>
<dbReference type="GO" id="GO:0016757">
    <property type="term" value="F:glycosyltransferase activity"/>
    <property type="evidence" value="ECO:0007669"/>
    <property type="project" value="InterPro"/>
</dbReference>
<dbReference type="PANTHER" id="PTHR45947:SF13">
    <property type="entry name" value="TRANSFERASE"/>
    <property type="match status" value="1"/>
</dbReference>
<reference evidence="3" key="1">
    <citation type="submission" date="2018-06" db="EMBL/GenBank/DDBJ databases">
        <authorList>
            <person name="Zhirakovskaya E."/>
        </authorList>
    </citation>
    <scope>NUCLEOTIDE SEQUENCE</scope>
</reference>
<name>A0A3B1CNB5_9ZZZZ</name>
<dbReference type="Pfam" id="PF13439">
    <property type="entry name" value="Glyco_transf_4"/>
    <property type="match status" value="1"/>
</dbReference>
<evidence type="ECO:0008006" key="4">
    <source>
        <dbReference type="Google" id="ProtNLM"/>
    </source>
</evidence>
<accession>A0A3B1CNB5</accession>
<dbReference type="EMBL" id="UOGC01000104">
    <property type="protein sequence ID" value="VAX20395.1"/>
    <property type="molecule type" value="Genomic_DNA"/>
</dbReference>
<organism evidence="3">
    <name type="scientific">hydrothermal vent metagenome</name>
    <dbReference type="NCBI Taxonomy" id="652676"/>
    <lineage>
        <taxon>unclassified sequences</taxon>
        <taxon>metagenomes</taxon>
        <taxon>ecological metagenomes</taxon>
    </lineage>
</organism>
<dbReference type="AlphaFoldDB" id="A0A3B1CNB5"/>
<dbReference type="Gene3D" id="3.40.50.2000">
    <property type="entry name" value="Glycogen Phosphorylase B"/>
    <property type="match status" value="2"/>
</dbReference>
<feature type="domain" description="Glycosyltransferase subfamily 4-like N-terminal" evidence="2">
    <location>
        <begin position="32"/>
        <end position="183"/>
    </location>
</feature>
<dbReference type="InterPro" id="IPR028098">
    <property type="entry name" value="Glyco_trans_4-like_N"/>
</dbReference>
<sequence>MFGAEQVLLSDNGHDVVEYMRNNLEIESYPLYKKALLFKTTTWSKKSYKEVRALCLRQKPDVAHFHNTLPLVTPSAYYACRDEGIPVVQTLHNYRLICPGALLMHNAQVCEKCIDGSYRHAIRNKCYRDSRIQTWTVARMLKYHRKIATWKNIVNRYIALNEFSKRKYVEGGLPEYKISVKPNFAYDLKKIGGDHGFAIYLGRLSQEKGVSVLLDAMRGLPGFPLKIIGDGPDKELLESKNSNYNNIEFSGKLGHDEVMGAIEKCSFIVVPSLWYENFPMTIVEAFSCGKPVIVSRIGALEGIIEDGKTGLHFEPGNARDLAKKIEWMVDNPLERKRMGENARRVYKEKYTPERSYEMLMDIYSQAISDVKNNA</sequence>
<dbReference type="PANTHER" id="PTHR45947">
    <property type="entry name" value="SULFOQUINOVOSYL TRANSFERASE SQD2"/>
    <property type="match status" value="1"/>
</dbReference>